<dbReference type="AlphaFoldDB" id="A0AAE0HMY9"/>
<proteinExistence type="predicted"/>
<gene>
    <name evidence="1" type="ORF">B0H64DRAFT_388404</name>
</gene>
<organism evidence="1 2">
    <name type="scientific">Chaetomium fimeti</name>
    <dbReference type="NCBI Taxonomy" id="1854472"/>
    <lineage>
        <taxon>Eukaryota</taxon>
        <taxon>Fungi</taxon>
        <taxon>Dikarya</taxon>
        <taxon>Ascomycota</taxon>
        <taxon>Pezizomycotina</taxon>
        <taxon>Sordariomycetes</taxon>
        <taxon>Sordariomycetidae</taxon>
        <taxon>Sordariales</taxon>
        <taxon>Chaetomiaceae</taxon>
        <taxon>Chaetomium</taxon>
    </lineage>
</organism>
<comment type="caution">
    <text evidence="1">The sequence shown here is derived from an EMBL/GenBank/DDBJ whole genome shotgun (WGS) entry which is preliminary data.</text>
</comment>
<dbReference type="EMBL" id="JAUEPN010000002">
    <property type="protein sequence ID" value="KAK3299411.1"/>
    <property type="molecule type" value="Genomic_DNA"/>
</dbReference>
<reference evidence="1" key="1">
    <citation type="journal article" date="2023" name="Mol. Phylogenet. Evol.">
        <title>Genome-scale phylogeny and comparative genomics of the fungal order Sordariales.</title>
        <authorList>
            <person name="Hensen N."/>
            <person name="Bonometti L."/>
            <person name="Westerberg I."/>
            <person name="Brannstrom I.O."/>
            <person name="Guillou S."/>
            <person name="Cros-Aarteil S."/>
            <person name="Calhoun S."/>
            <person name="Haridas S."/>
            <person name="Kuo A."/>
            <person name="Mondo S."/>
            <person name="Pangilinan J."/>
            <person name="Riley R."/>
            <person name="LaButti K."/>
            <person name="Andreopoulos B."/>
            <person name="Lipzen A."/>
            <person name="Chen C."/>
            <person name="Yan M."/>
            <person name="Daum C."/>
            <person name="Ng V."/>
            <person name="Clum A."/>
            <person name="Steindorff A."/>
            <person name="Ohm R.A."/>
            <person name="Martin F."/>
            <person name="Silar P."/>
            <person name="Natvig D.O."/>
            <person name="Lalanne C."/>
            <person name="Gautier V."/>
            <person name="Ament-Velasquez S.L."/>
            <person name="Kruys A."/>
            <person name="Hutchinson M.I."/>
            <person name="Powell A.J."/>
            <person name="Barry K."/>
            <person name="Miller A.N."/>
            <person name="Grigoriev I.V."/>
            <person name="Debuchy R."/>
            <person name="Gladieux P."/>
            <person name="Hiltunen Thoren M."/>
            <person name="Johannesson H."/>
        </authorList>
    </citation>
    <scope>NUCLEOTIDE SEQUENCE</scope>
    <source>
        <strain evidence="1">CBS 168.71</strain>
    </source>
</reference>
<dbReference type="GeneID" id="87840215"/>
<reference evidence="1" key="2">
    <citation type="submission" date="2023-06" db="EMBL/GenBank/DDBJ databases">
        <authorList>
            <consortium name="Lawrence Berkeley National Laboratory"/>
            <person name="Haridas S."/>
            <person name="Hensen N."/>
            <person name="Bonometti L."/>
            <person name="Westerberg I."/>
            <person name="Brannstrom I.O."/>
            <person name="Guillou S."/>
            <person name="Cros-Aarteil S."/>
            <person name="Calhoun S."/>
            <person name="Kuo A."/>
            <person name="Mondo S."/>
            <person name="Pangilinan J."/>
            <person name="Riley R."/>
            <person name="Labutti K."/>
            <person name="Andreopoulos B."/>
            <person name="Lipzen A."/>
            <person name="Chen C."/>
            <person name="Yanf M."/>
            <person name="Daum C."/>
            <person name="Ng V."/>
            <person name="Clum A."/>
            <person name="Steindorff A."/>
            <person name="Ohm R."/>
            <person name="Martin F."/>
            <person name="Silar P."/>
            <person name="Natvig D."/>
            <person name="Lalanne C."/>
            <person name="Gautier V."/>
            <person name="Ament-Velasquez S.L."/>
            <person name="Kruys A."/>
            <person name="Hutchinson M.I."/>
            <person name="Powell A.J."/>
            <person name="Barry K."/>
            <person name="Miller A.N."/>
            <person name="Grigoriev I.V."/>
            <person name="Debuchy R."/>
            <person name="Gladieux P."/>
            <person name="Thoren M.H."/>
            <person name="Johannesson H."/>
        </authorList>
    </citation>
    <scope>NUCLEOTIDE SEQUENCE</scope>
    <source>
        <strain evidence="1">CBS 168.71</strain>
    </source>
</reference>
<sequence>MRDDKKKALLSYLVTLPPALGCHRGSTHPGFTNGTSRLSIYPPGTPGRGAYRLCAVLSVGNKEAGEGGGIHSRQRKRYVDIGSAAKTRIGKLVMRDGRKHYARGEEQTLLCAPIASHPPRAFPSRARLSDRSGNSAWRRGAWRRYRRGTSDTWPRRTSMVGGGRRKKFDIPRELGKWRTSESYSAAETQPTCG</sequence>
<keyword evidence="2" id="KW-1185">Reference proteome</keyword>
<accession>A0AAE0HMY9</accession>
<name>A0AAE0HMY9_9PEZI</name>
<dbReference type="Proteomes" id="UP001278766">
    <property type="component" value="Unassembled WGS sequence"/>
</dbReference>
<dbReference type="RefSeq" id="XP_062662925.1">
    <property type="nucleotide sequence ID" value="XM_062803267.1"/>
</dbReference>
<evidence type="ECO:0000313" key="2">
    <source>
        <dbReference type="Proteomes" id="UP001278766"/>
    </source>
</evidence>
<protein>
    <submittedName>
        <fullName evidence="1">Uncharacterized protein</fullName>
    </submittedName>
</protein>
<evidence type="ECO:0000313" key="1">
    <source>
        <dbReference type="EMBL" id="KAK3299411.1"/>
    </source>
</evidence>